<keyword evidence="3" id="KW-1185">Reference proteome</keyword>
<name>A0AAV1HRQ3_9CHLO</name>
<proteinExistence type="predicted"/>
<accession>A0AAV1HRQ3</accession>
<gene>
    <name evidence="2" type="ORF">CVIRNUC_000081</name>
</gene>
<dbReference type="AlphaFoldDB" id="A0AAV1HRQ3"/>
<sequence>MVYRIFLATALIVSNVALYHLSVSLISLIHGTRRRSYGFARRPGLFRSEKPHAGSRGRSSLAHFRVKGATLKALKKLKVCLQPSAAKEGLPIFHVPCTDLNPSLNFCAKADEGSGHHEHMRGFSNAHSWPPAQQSIKRFAADLDFLFTLPMASELHRLLPGMGPVPGPGASARTGYPSDAPACPPDLDMQRGALRAMYRARFQQASRLSKRGARSAFEDALYSLAPSATALRAQLLARGVMLQAPGGQPGEYAGAAEGALMPSPAMLVAQPPATFPAALSCPPEFWGEDGDEALRAGGKSTSLDFLLDTLMDMSVAALVCSTSSADAAAAGSLTPKGWPTAMRSPSKRCGMHAAQDMATVPSAHIQPLATVQGP</sequence>
<keyword evidence="1" id="KW-0472">Membrane</keyword>
<evidence type="ECO:0000313" key="3">
    <source>
        <dbReference type="Proteomes" id="UP001314263"/>
    </source>
</evidence>
<evidence type="ECO:0000313" key="2">
    <source>
        <dbReference type="EMBL" id="CAK0732068.1"/>
    </source>
</evidence>
<keyword evidence="1" id="KW-0812">Transmembrane</keyword>
<evidence type="ECO:0000256" key="1">
    <source>
        <dbReference type="SAM" id="Phobius"/>
    </source>
</evidence>
<organism evidence="2 3">
    <name type="scientific">Coccomyxa viridis</name>
    <dbReference type="NCBI Taxonomy" id="1274662"/>
    <lineage>
        <taxon>Eukaryota</taxon>
        <taxon>Viridiplantae</taxon>
        <taxon>Chlorophyta</taxon>
        <taxon>core chlorophytes</taxon>
        <taxon>Trebouxiophyceae</taxon>
        <taxon>Trebouxiophyceae incertae sedis</taxon>
        <taxon>Coccomyxaceae</taxon>
        <taxon>Coccomyxa</taxon>
    </lineage>
</organism>
<dbReference type="EMBL" id="CAUYUE010000001">
    <property type="protein sequence ID" value="CAK0732068.1"/>
    <property type="molecule type" value="Genomic_DNA"/>
</dbReference>
<comment type="caution">
    <text evidence="2">The sequence shown here is derived from an EMBL/GenBank/DDBJ whole genome shotgun (WGS) entry which is preliminary data.</text>
</comment>
<protein>
    <submittedName>
        <fullName evidence="2">Uncharacterized protein</fullName>
    </submittedName>
</protein>
<reference evidence="2 3" key="1">
    <citation type="submission" date="2023-10" db="EMBL/GenBank/DDBJ databases">
        <authorList>
            <person name="Maclean D."/>
            <person name="Macfadyen A."/>
        </authorList>
    </citation>
    <scope>NUCLEOTIDE SEQUENCE [LARGE SCALE GENOMIC DNA]</scope>
</reference>
<keyword evidence="1" id="KW-1133">Transmembrane helix</keyword>
<feature type="transmembrane region" description="Helical" evidence="1">
    <location>
        <begin position="6"/>
        <end position="29"/>
    </location>
</feature>
<dbReference type="Proteomes" id="UP001314263">
    <property type="component" value="Unassembled WGS sequence"/>
</dbReference>